<evidence type="ECO:0000313" key="2">
    <source>
        <dbReference type="EMBL" id="QFX77170.1"/>
    </source>
</evidence>
<dbReference type="AlphaFoldDB" id="A0A6B7PXI9"/>
<reference evidence="2" key="1">
    <citation type="submission" date="2019-08" db="EMBL/GenBank/DDBJ databases">
        <authorList>
            <person name="Xu Y."/>
        </authorList>
    </citation>
    <scope>NUCLEOTIDE SEQUENCE</scope>
    <source>
        <strain evidence="2">2016071221</strain>
        <strain evidence="1">BJ20</strain>
        <plasmid evidence="2">p71221-mphA</plasmid>
        <plasmid evidence="1">pBJ20-tetA</plasmid>
    </source>
</reference>
<organism evidence="2">
    <name type="scientific">Klebsiella pneumoniae</name>
    <dbReference type="NCBI Taxonomy" id="573"/>
    <lineage>
        <taxon>Bacteria</taxon>
        <taxon>Pseudomonadati</taxon>
        <taxon>Pseudomonadota</taxon>
        <taxon>Gammaproteobacteria</taxon>
        <taxon>Enterobacterales</taxon>
        <taxon>Enterobacteriaceae</taxon>
        <taxon>Klebsiella/Raoultella group</taxon>
        <taxon>Klebsiella</taxon>
        <taxon>Klebsiella pneumoniae complex</taxon>
    </lineage>
</organism>
<sequence length="69" mass="7836">MGKSRQKGLIISMFHGGRLSAPYIRASENGYKFICMTKQNIPSINIHMQYPILFLSVPLTFFNEITTAI</sequence>
<evidence type="ECO:0000313" key="1">
    <source>
        <dbReference type="EMBL" id="QFX76925.1"/>
    </source>
</evidence>
<keyword evidence="2" id="KW-0614">Plasmid</keyword>
<accession>A0A6B7PXI9</accession>
<dbReference type="EMBL" id="MN310374">
    <property type="protein sequence ID" value="QFX77170.1"/>
    <property type="molecule type" value="Genomic_DNA"/>
</dbReference>
<name>A0A6B7PXI9_KLEPN</name>
<dbReference type="EMBL" id="MN310373">
    <property type="protein sequence ID" value="QFX76925.1"/>
    <property type="molecule type" value="Genomic_DNA"/>
</dbReference>
<geneLocation type="plasmid" evidence="1">
    <name>pBJ20-tetA</name>
</geneLocation>
<protein>
    <submittedName>
        <fullName evidence="2">Uncharacterized protein</fullName>
    </submittedName>
</protein>
<proteinExistence type="predicted"/>
<geneLocation type="plasmid" evidence="2">
    <name>p71221-mphA</name>
</geneLocation>